<reference evidence="1 2" key="1">
    <citation type="submission" date="2024-09" db="EMBL/GenBank/DDBJ databases">
        <authorList>
            <person name="Sun Q."/>
            <person name="Mori K."/>
        </authorList>
    </citation>
    <scope>NUCLEOTIDE SEQUENCE [LARGE SCALE GENOMIC DNA]</scope>
    <source>
        <strain evidence="1 2">CGMCC 1.12926</strain>
    </source>
</reference>
<organism evidence="1 2">
    <name type="scientific">Flavobacterium procerum</name>
    <dbReference type="NCBI Taxonomy" id="1455569"/>
    <lineage>
        <taxon>Bacteria</taxon>
        <taxon>Pseudomonadati</taxon>
        <taxon>Bacteroidota</taxon>
        <taxon>Flavobacteriia</taxon>
        <taxon>Flavobacteriales</taxon>
        <taxon>Flavobacteriaceae</taxon>
        <taxon>Flavobacterium</taxon>
    </lineage>
</organism>
<evidence type="ECO:0000313" key="2">
    <source>
        <dbReference type="Proteomes" id="UP001589734"/>
    </source>
</evidence>
<evidence type="ECO:0000313" key="1">
    <source>
        <dbReference type="EMBL" id="MFC0080244.1"/>
    </source>
</evidence>
<gene>
    <name evidence="1" type="ORF">ACFFLS_24580</name>
</gene>
<accession>A0ABV6BXR9</accession>
<evidence type="ECO:0008006" key="3">
    <source>
        <dbReference type="Google" id="ProtNLM"/>
    </source>
</evidence>
<dbReference type="RefSeq" id="WP_379682598.1">
    <property type="nucleotide sequence ID" value="NZ_JBHLYW010000032.1"/>
</dbReference>
<name>A0ABV6BXR9_9FLAO</name>
<sequence>MKKTIFLMLLFPLLGISQQQSEPSKFINESVSVQINKNENEKTVFKSGIGETVTFYPSEIINLKENKKTEGLELESVFITKEHQNRPSQYAKETAWIETSEIQELLFWFENYIIPNLNSGANSKKTVQYVFNSKEVQFKFDVYNNNQTFTIIMKNSKYEDKYFWTETRVKDIPNIIKTLQYLKSKT</sequence>
<protein>
    <recommendedName>
        <fullName evidence="3">DUF1795 domain-containing protein</fullName>
    </recommendedName>
</protein>
<keyword evidence="2" id="KW-1185">Reference proteome</keyword>
<proteinExistence type="predicted"/>
<comment type="caution">
    <text evidence="1">The sequence shown here is derived from an EMBL/GenBank/DDBJ whole genome shotgun (WGS) entry which is preliminary data.</text>
</comment>
<dbReference type="Proteomes" id="UP001589734">
    <property type="component" value="Unassembled WGS sequence"/>
</dbReference>
<dbReference type="EMBL" id="JBHLYW010000032">
    <property type="protein sequence ID" value="MFC0080244.1"/>
    <property type="molecule type" value="Genomic_DNA"/>
</dbReference>